<dbReference type="Pfam" id="PF00392">
    <property type="entry name" value="GntR"/>
    <property type="match status" value="1"/>
</dbReference>
<dbReference type="Gene3D" id="1.10.10.10">
    <property type="entry name" value="Winged helix-like DNA-binding domain superfamily/Winged helix DNA-binding domain"/>
    <property type="match status" value="1"/>
</dbReference>
<dbReference type="SUPFAM" id="SSF48008">
    <property type="entry name" value="GntR ligand-binding domain-like"/>
    <property type="match status" value="1"/>
</dbReference>
<dbReference type="Proteomes" id="UP000295632">
    <property type="component" value="Unassembled WGS sequence"/>
</dbReference>
<organism evidence="5 6">
    <name type="scientific">Aureibacillus halotolerans</name>
    <dbReference type="NCBI Taxonomy" id="1508390"/>
    <lineage>
        <taxon>Bacteria</taxon>
        <taxon>Bacillati</taxon>
        <taxon>Bacillota</taxon>
        <taxon>Bacilli</taxon>
        <taxon>Bacillales</taxon>
        <taxon>Bacillaceae</taxon>
        <taxon>Aureibacillus</taxon>
    </lineage>
</organism>
<sequence length="236" mass="26833">MKAVKKQRLPEMVAEELVQYIRSNNLSAGEKLPSIDTMARTFEVGRSTLREALQILEAREVVFIENGKGTFVQKVAPFLIQTRFQIENETSFLLDALDVREALEGKAVQLATMKATDQQVAELSACLTVYRQSIRENRRDEANQADAKFHHLIYHIADNSLLESMIDSMAVQFDKFWDEPFGKSDIFDSSYPYHETLLDAIRASDQEKAVSAFHQIIESVRSSILAVSEEKIETIE</sequence>
<keyword evidence="1" id="KW-0805">Transcription regulation</keyword>
<comment type="caution">
    <text evidence="5">The sequence shown here is derived from an EMBL/GenBank/DDBJ whole genome shotgun (WGS) entry which is preliminary data.</text>
</comment>
<dbReference type="InterPro" id="IPR008920">
    <property type="entry name" value="TF_FadR/GntR_C"/>
</dbReference>
<evidence type="ECO:0000256" key="2">
    <source>
        <dbReference type="ARBA" id="ARBA00023125"/>
    </source>
</evidence>
<protein>
    <submittedName>
        <fullName evidence="5">GntR family transcriptional regulator</fullName>
    </submittedName>
</protein>
<evidence type="ECO:0000313" key="5">
    <source>
        <dbReference type="EMBL" id="TDQ42686.1"/>
    </source>
</evidence>
<dbReference type="Pfam" id="PF07729">
    <property type="entry name" value="FCD"/>
    <property type="match status" value="1"/>
</dbReference>
<dbReference type="GO" id="GO:0003677">
    <property type="term" value="F:DNA binding"/>
    <property type="evidence" value="ECO:0007669"/>
    <property type="project" value="UniProtKB-KW"/>
</dbReference>
<dbReference type="InterPro" id="IPR011711">
    <property type="entry name" value="GntR_C"/>
</dbReference>
<accession>A0A4R6UA31</accession>
<dbReference type="SMART" id="SM00345">
    <property type="entry name" value="HTH_GNTR"/>
    <property type="match status" value="1"/>
</dbReference>
<dbReference type="Gene3D" id="1.20.120.530">
    <property type="entry name" value="GntR ligand-binding domain-like"/>
    <property type="match status" value="1"/>
</dbReference>
<gene>
    <name evidence="5" type="ORF">EV213_101115</name>
</gene>
<dbReference type="PANTHER" id="PTHR43537:SF5">
    <property type="entry name" value="UXU OPERON TRANSCRIPTIONAL REGULATOR"/>
    <property type="match status" value="1"/>
</dbReference>
<dbReference type="AlphaFoldDB" id="A0A4R6UA31"/>
<dbReference type="GO" id="GO:0003700">
    <property type="term" value="F:DNA-binding transcription factor activity"/>
    <property type="evidence" value="ECO:0007669"/>
    <property type="project" value="InterPro"/>
</dbReference>
<evidence type="ECO:0000256" key="3">
    <source>
        <dbReference type="ARBA" id="ARBA00023163"/>
    </source>
</evidence>
<evidence type="ECO:0000256" key="1">
    <source>
        <dbReference type="ARBA" id="ARBA00023015"/>
    </source>
</evidence>
<proteinExistence type="predicted"/>
<keyword evidence="6" id="KW-1185">Reference proteome</keyword>
<dbReference type="SMART" id="SM00895">
    <property type="entry name" value="FCD"/>
    <property type="match status" value="1"/>
</dbReference>
<dbReference type="CDD" id="cd07377">
    <property type="entry name" value="WHTH_GntR"/>
    <property type="match status" value="1"/>
</dbReference>
<evidence type="ECO:0000259" key="4">
    <source>
        <dbReference type="PROSITE" id="PS50949"/>
    </source>
</evidence>
<dbReference type="PROSITE" id="PS50949">
    <property type="entry name" value="HTH_GNTR"/>
    <property type="match status" value="1"/>
</dbReference>
<reference evidence="5 6" key="1">
    <citation type="submission" date="2019-03" db="EMBL/GenBank/DDBJ databases">
        <title>Genomic Encyclopedia of Type Strains, Phase IV (KMG-IV): sequencing the most valuable type-strain genomes for metagenomic binning, comparative biology and taxonomic classification.</title>
        <authorList>
            <person name="Goeker M."/>
        </authorList>
    </citation>
    <scope>NUCLEOTIDE SEQUENCE [LARGE SCALE GENOMIC DNA]</scope>
    <source>
        <strain evidence="5 6">DSM 28697</strain>
    </source>
</reference>
<dbReference type="EMBL" id="SNYJ01000001">
    <property type="protein sequence ID" value="TDQ42686.1"/>
    <property type="molecule type" value="Genomic_DNA"/>
</dbReference>
<dbReference type="InterPro" id="IPR036390">
    <property type="entry name" value="WH_DNA-bd_sf"/>
</dbReference>
<dbReference type="InterPro" id="IPR000524">
    <property type="entry name" value="Tscrpt_reg_HTH_GntR"/>
</dbReference>
<keyword evidence="2" id="KW-0238">DNA-binding</keyword>
<dbReference type="OrthoDB" id="214086at2"/>
<feature type="domain" description="HTH gntR-type" evidence="4">
    <location>
        <begin position="7"/>
        <end position="75"/>
    </location>
</feature>
<evidence type="ECO:0000313" key="6">
    <source>
        <dbReference type="Proteomes" id="UP000295632"/>
    </source>
</evidence>
<name>A0A4R6UA31_9BACI</name>
<dbReference type="RefSeq" id="WP_133578527.1">
    <property type="nucleotide sequence ID" value="NZ_SNYJ01000001.1"/>
</dbReference>
<dbReference type="PANTHER" id="PTHR43537">
    <property type="entry name" value="TRANSCRIPTIONAL REGULATOR, GNTR FAMILY"/>
    <property type="match status" value="1"/>
</dbReference>
<dbReference type="InterPro" id="IPR036388">
    <property type="entry name" value="WH-like_DNA-bd_sf"/>
</dbReference>
<keyword evidence="3" id="KW-0804">Transcription</keyword>
<dbReference type="SUPFAM" id="SSF46785">
    <property type="entry name" value="Winged helix' DNA-binding domain"/>
    <property type="match status" value="1"/>
</dbReference>